<organism evidence="1 2">
    <name type="scientific">Yoonia rhodophyticola</name>
    <dbReference type="NCBI Taxonomy" id="3137370"/>
    <lineage>
        <taxon>Bacteria</taxon>
        <taxon>Pseudomonadati</taxon>
        <taxon>Pseudomonadota</taxon>
        <taxon>Alphaproteobacteria</taxon>
        <taxon>Rhodobacterales</taxon>
        <taxon>Paracoccaceae</taxon>
        <taxon>Yoonia</taxon>
    </lineage>
</organism>
<protein>
    <submittedName>
        <fullName evidence="1">Baseplate J/gp47 family protein</fullName>
    </submittedName>
</protein>
<proteinExistence type="predicted"/>
<accession>A0AAN0MCU7</accession>
<reference evidence="1 2" key="2">
    <citation type="submission" date="2024-08" db="EMBL/GenBank/DDBJ databases">
        <title>Phylogenomic analyses of a clade within the roseobacter group suggest taxonomic reassignments of species of the genera Aestuariivita, Citreicella, Loktanella, Nautella, Pelagibaca, Ruegeria, Thalassobius, Thiobacimonas and Tropicibacter, and the proposal o.</title>
        <authorList>
            <person name="Jeon C.O."/>
        </authorList>
    </citation>
    <scope>NUCLEOTIDE SEQUENCE [LARGE SCALE GENOMIC DNA]</scope>
    <source>
        <strain evidence="1 2">SS1-5</strain>
    </source>
</reference>
<gene>
    <name evidence="1" type="ORF">AABB31_08345</name>
</gene>
<evidence type="ECO:0000313" key="1">
    <source>
        <dbReference type="EMBL" id="WZU68860.1"/>
    </source>
</evidence>
<dbReference type="AlphaFoldDB" id="A0AAN0MCU7"/>
<dbReference type="KEGG" id="yrh:AABB31_08345"/>
<sequence length="519" mass="54900">MTPDFARRSYQEVVEHILGNLTAQGILTDTAPGSVTRTLVEATSREFAELYARMNAVYEAGFLDTATGSSLDQIVALIGLTRLAGETDIVEIRLQRDNRVSARVIIPAGAQIVVERQGRDRVTYVVLDGDELRAGEDSIVITLRALPAPDAPDAELDINADDVTLNAATFVAPIAGIASLALEQPSVRLGTNETDEQLRERARMAIASAGGGTEKALEQALLEVEGVEGVRLRDAGDPIEGVPLKPGEIEVILDGKPQILEQNRDAIKQAIARAKGPGIVARLGSTQSVALGGRVVIKPASPVLSGEQALTLVRDVEDLLTETVSALEIGAGLQWNRLLANLMGVENLGDVLVNQSEFVLTSLGTPQAQPLADITIKETERLIPGTDGEALVVVLEDRPGLVVSVQLDAQIVEPTGPLVDQLTAELTQGLINYLETLDTSKPGVQLSHVALVDLLTGPDGVTVLKGEVTAANLTISVLETDEGSLKTLTSTGTILLDLPQNGILRSDDPAATVTWQEPS</sequence>
<name>A0AAN0MCU7_9RHOB</name>
<reference evidence="2" key="1">
    <citation type="submission" date="2024-04" db="EMBL/GenBank/DDBJ databases">
        <title>Phylogenomic analyses of a clade within the roseobacter group suggest taxonomic reassignments of species of the genera Aestuariivita, Citreicella, Loktanella, Nautella, Pelagibaca, Ruegeria, Thalassobius, Thiobacimonas and Tropicibacter, and the proposal o.</title>
        <authorList>
            <person name="Jeon C.O."/>
        </authorList>
    </citation>
    <scope>NUCLEOTIDE SEQUENCE [LARGE SCALE GENOMIC DNA]</scope>
    <source>
        <strain evidence="2">SS1-5</strain>
    </source>
</reference>
<dbReference type="Proteomes" id="UP001470809">
    <property type="component" value="Chromosome"/>
</dbReference>
<dbReference type="RefSeq" id="WP_342078153.1">
    <property type="nucleotide sequence ID" value="NZ_CP151767.2"/>
</dbReference>
<evidence type="ECO:0000313" key="2">
    <source>
        <dbReference type="Proteomes" id="UP001470809"/>
    </source>
</evidence>
<dbReference type="EMBL" id="CP151767">
    <property type="protein sequence ID" value="WZU68860.1"/>
    <property type="molecule type" value="Genomic_DNA"/>
</dbReference>
<keyword evidence="2" id="KW-1185">Reference proteome</keyword>